<dbReference type="EC" id="3.4.19.1" evidence="8"/>
<evidence type="ECO:0000256" key="5">
    <source>
        <dbReference type="ARBA" id="ARBA00022825"/>
    </source>
</evidence>
<dbReference type="InterPro" id="IPR011659">
    <property type="entry name" value="WD40"/>
</dbReference>
<accession>A0A7W9FWN1</accession>
<evidence type="ECO:0000256" key="6">
    <source>
        <dbReference type="SAM" id="SignalP"/>
    </source>
</evidence>
<dbReference type="Proteomes" id="UP000556201">
    <property type="component" value="Unassembled WGS sequence"/>
</dbReference>
<keyword evidence="2" id="KW-0645">Protease</keyword>
<dbReference type="FunFam" id="3.40.50.1820:FF:000028">
    <property type="entry name" value="S9 family peptidase"/>
    <property type="match status" value="1"/>
</dbReference>
<name>A0A7W9FWN1_BREVE</name>
<keyword evidence="3 6" id="KW-0732">Signal</keyword>
<keyword evidence="4 8" id="KW-0378">Hydrolase</keyword>
<evidence type="ECO:0000256" key="4">
    <source>
        <dbReference type="ARBA" id="ARBA00022801"/>
    </source>
</evidence>
<dbReference type="GO" id="GO:0006508">
    <property type="term" value="P:proteolysis"/>
    <property type="evidence" value="ECO:0007669"/>
    <property type="project" value="UniProtKB-KW"/>
</dbReference>
<organism evidence="8 9">
    <name type="scientific">Brevundimonas vesicularis</name>
    <name type="common">Pseudomonas vesicularis</name>
    <dbReference type="NCBI Taxonomy" id="41276"/>
    <lineage>
        <taxon>Bacteria</taxon>
        <taxon>Pseudomonadati</taxon>
        <taxon>Pseudomonadota</taxon>
        <taxon>Alphaproteobacteria</taxon>
        <taxon>Caulobacterales</taxon>
        <taxon>Caulobacteraceae</taxon>
        <taxon>Brevundimonas</taxon>
    </lineage>
</organism>
<dbReference type="RefSeq" id="WP_184280138.1">
    <property type="nucleotide sequence ID" value="NZ_JACHLJ010000004.1"/>
</dbReference>
<feature type="chain" id="PRO_5030943614" evidence="6">
    <location>
        <begin position="25"/>
        <end position="696"/>
    </location>
</feature>
<dbReference type="SUPFAM" id="SSF82171">
    <property type="entry name" value="DPP6 N-terminal domain-like"/>
    <property type="match status" value="1"/>
</dbReference>
<dbReference type="SUPFAM" id="SSF53474">
    <property type="entry name" value="alpha/beta-Hydrolases"/>
    <property type="match status" value="1"/>
</dbReference>
<dbReference type="InterPro" id="IPR001375">
    <property type="entry name" value="Peptidase_S9_cat"/>
</dbReference>
<dbReference type="Pfam" id="PF07676">
    <property type="entry name" value="PD40"/>
    <property type="match status" value="3"/>
</dbReference>
<feature type="domain" description="Peptidase S9 prolyl oligopeptidase catalytic" evidence="7">
    <location>
        <begin position="485"/>
        <end position="692"/>
    </location>
</feature>
<evidence type="ECO:0000313" key="8">
    <source>
        <dbReference type="EMBL" id="MBB5772954.1"/>
    </source>
</evidence>
<dbReference type="InterPro" id="IPR011042">
    <property type="entry name" value="6-blade_b-propeller_TolB-like"/>
</dbReference>
<dbReference type="PANTHER" id="PTHR42776">
    <property type="entry name" value="SERINE PEPTIDASE S9 FAMILY MEMBER"/>
    <property type="match status" value="1"/>
</dbReference>
<sequence>MTRSRWMAAVAFGSLILAAAPSLAQQASSAPAAAATPAAQTPASRGLSLKDLAMMERVSEPRVSPDGRQILYAVRTTDWDGNKGANGLWLADVSGGEPRKLAISEGGASGARWAPDGGAIYFLSSRGGSNQVWRTDAAGMAAAQVTTLPFDVSGFRIAPDGKSLVLTVSVFVDCDTLACTKARLDARGKSTLQTYDRLPLRDFDHWVDTRRTHLFVQPLNGSGLSGGEPRDLLAGLDADVSAGDSSFDISPDGRTLVYGTQTQGAGEAFTSNSDVFRMALDGGTPVNLTEANKGSDGNPVFSPNGRQLAWLSAPRENVGGDQAAVWVADADGSGARKLTDWDRGAGGLQWRTDGRSLLVSAADEGQNRLFSVDARNGRITPLTGNGTVGAYEEKAGVLAYAHESFVAPTQIFVHTRGEPRQISRQNAEVLAQLDLPKGEAFTFAGWNNEPVQGWVFKPAGAVEGRRYPAVYLIHGGPKSPWTENWSYRWNPQVYTTAGYAVVMINFHGSPGYGQAFTDAINDHWGDRPLEDLEKGWAAALANKSWIDGDRACALGASYGGYMVNMIAGKWNGPWRCLVNHAGVFDVPQLMNAMDIGNFIWEFGGPSWERKAVYDAFNPETYVGDWKKPMLVLHGSKDFRVPMEQGLATFSALQRQGVPSRFVHVPDENHWVLKPRTWVDWQQEILDWVGRYTAPAG</sequence>
<dbReference type="GO" id="GO:0008242">
    <property type="term" value="F:omega peptidase activity"/>
    <property type="evidence" value="ECO:0007669"/>
    <property type="project" value="UniProtKB-EC"/>
</dbReference>
<comment type="similarity">
    <text evidence="1">Belongs to the peptidase S9C family.</text>
</comment>
<evidence type="ECO:0000313" key="9">
    <source>
        <dbReference type="Proteomes" id="UP000556201"/>
    </source>
</evidence>
<proteinExistence type="inferred from homology"/>
<dbReference type="AlphaFoldDB" id="A0A7W9FWN1"/>
<protein>
    <submittedName>
        <fullName evidence="8">Acylaminoacyl-peptidase</fullName>
        <ecNumber evidence="8">3.4.19.1</ecNumber>
    </submittedName>
</protein>
<dbReference type="InterPro" id="IPR029058">
    <property type="entry name" value="AB_hydrolase_fold"/>
</dbReference>
<evidence type="ECO:0000259" key="7">
    <source>
        <dbReference type="Pfam" id="PF00326"/>
    </source>
</evidence>
<gene>
    <name evidence="8" type="ORF">HNP47_002974</name>
</gene>
<evidence type="ECO:0000256" key="2">
    <source>
        <dbReference type="ARBA" id="ARBA00022670"/>
    </source>
</evidence>
<comment type="caution">
    <text evidence="8">The sequence shown here is derived from an EMBL/GenBank/DDBJ whole genome shotgun (WGS) entry which is preliminary data.</text>
</comment>
<evidence type="ECO:0000256" key="1">
    <source>
        <dbReference type="ARBA" id="ARBA00010040"/>
    </source>
</evidence>
<dbReference type="GO" id="GO:0004252">
    <property type="term" value="F:serine-type endopeptidase activity"/>
    <property type="evidence" value="ECO:0007669"/>
    <property type="project" value="TreeGrafter"/>
</dbReference>
<dbReference type="Pfam" id="PF00326">
    <property type="entry name" value="Peptidase_S9"/>
    <property type="match status" value="1"/>
</dbReference>
<feature type="signal peptide" evidence="6">
    <location>
        <begin position="1"/>
        <end position="24"/>
    </location>
</feature>
<reference evidence="8 9" key="1">
    <citation type="submission" date="2020-08" db="EMBL/GenBank/DDBJ databases">
        <title>Functional genomics of gut bacteria from endangered species of beetles.</title>
        <authorList>
            <person name="Carlos-Shanley C."/>
        </authorList>
    </citation>
    <scope>NUCLEOTIDE SEQUENCE [LARGE SCALE GENOMIC DNA]</scope>
    <source>
        <strain evidence="8 9">S00192</strain>
    </source>
</reference>
<dbReference type="Gene3D" id="2.120.10.30">
    <property type="entry name" value="TolB, C-terminal domain"/>
    <property type="match status" value="2"/>
</dbReference>
<dbReference type="PANTHER" id="PTHR42776:SF13">
    <property type="entry name" value="DIPEPTIDYL-PEPTIDASE 5"/>
    <property type="match status" value="1"/>
</dbReference>
<dbReference type="Gene3D" id="3.40.50.1820">
    <property type="entry name" value="alpha/beta hydrolase"/>
    <property type="match status" value="1"/>
</dbReference>
<dbReference type="EMBL" id="JACHLJ010000004">
    <property type="protein sequence ID" value="MBB5772954.1"/>
    <property type="molecule type" value="Genomic_DNA"/>
</dbReference>
<keyword evidence="5" id="KW-0720">Serine protease</keyword>
<evidence type="ECO:0000256" key="3">
    <source>
        <dbReference type="ARBA" id="ARBA00022729"/>
    </source>
</evidence>